<reference evidence="3" key="2">
    <citation type="submission" date="2025-09" db="UniProtKB">
        <authorList>
            <consortium name="Ensembl"/>
        </authorList>
    </citation>
    <scope>IDENTIFICATION</scope>
</reference>
<dbReference type="PRINTS" id="PR00003">
    <property type="entry name" value="4DISULPHCORE"/>
</dbReference>
<dbReference type="GO" id="GO:0030414">
    <property type="term" value="F:peptidase inhibitor activity"/>
    <property type="evidence" value="ECO:0007669"/>
    <property type="project" value="InterPro"/>
</dbReference>
<feature type="compositionally biased region" description="Pro residues" evidence="1">
    <location>
        <begin position="86"/>
        <end position="95"/>
    </location>
</feature>
<proteinExistence type="predicted"/>
<evidence type="ECO:0000256" key="1">
    <source>
        <dbReference type="SAM" id="MobiDB-lite"/>
    </source>
</evidence>
<dbReference type="Gene3D" id="4.10.75.10">
    <property type="entry name" value="Elafin-like"/>
    <property type="match status" value="1"/>
</dbReference>
<evidence type="ECO:0000259" key="2">
    <source>
        <dbReference type="PROSITE" id="PS51390"/>
    </source>
</evidence>
<dbReference type="Pfam" id="PF00095">
    <property type="entry name" value="WAP"/>
    <property type="match status" value="1"/>
</dbReference>
<protein>
    <recommendedName>
        <fullName evidence="2">WAP domain-containing protein</fullName>
    </recommendedName>
</protein>
<keyword evidence="4" id="KW-1185">Reference proteome</keyword>
<evidence type="ECO:0000313" key="3">
    <source>
        <dbReference type="Ensembl" id="ENSMCSP00000010048.1"/>
    </source>
</evidence>
<dbReference type="AlphaFoldDB" id="A0A8C5TPG2"/>
<dbReference type="GO" id="GO:0005576">
    <property type="term" value="C:extracellular region"/>
    <property type="evidence" value="ECO:0007669"/>
    <property type="project" value="InterPro"/>
</dbReference>
<dbReference type="InterPro" id="IPR036645">
    <property type="entry name" value="Elafin-like_sf"/>
</dbReference>
<dbReference type="SUPFAM" id="SSF57256">
    <property type="entry name" value="Elafin-like"/>
    <property type="match status" value="1"/>
</dbReference>
<feature type="region of interest" description="Disordered" evidence="1">
    <location>
        <begin position="131"/>
        <end position="150"/>
    </location>
</feature>
<dbReference type="Proteomes" id="UP000694560">
    <property type="component" value="Unplaced"/>
</dbReference>
<name>A0A8C5TPG2_9PASS</name>
<accession>A0A8C5TPG2</accession>
<feature type="region of interest" description="Disordered" evidence="1">
    <location>
        <begin position="73"/>
        <end position="95"/>
    </location>
</feature>
<evidence type="ECO:0000313" key="4">
    <source>
        <dbReference type="Proteomes" id="UP000694560"/>
    </source>
</evidence>
<feature type="domain" description="WAP" evidence="2">
    <location>
        <begin position="23"/>
        <end position="71"/>
    </location>
</feature>
<sequence>PGQSPLRWSSSLCCSLTCRPLGAAEKPGACPAAAPEGLIAPCSFPCLEDEDCVGAQKCCPLGCGFACLEPAQGKGSAGTAGSLGPPRGPSVPQTLPPWPLGKHTKLPLHRQLLAAAGKTHPGTWPQAPGICGSWQEPGTPRAGRAASAGC</sequence>
<dbReference type="FunFam" id="4.10.75.10:FF:000001">
    <property type="entry name" value="Anosmin 1"/>
    <property type="match status" value="1"/>
</dbReference>
<dbReference type="SMART" id="SM00217">
    <property type="entry name" value="WAP"/>
    <property type="match status" value="1"/>
</dbReference>
<dbReference type="Ensembl" id="ENSMCST00000010303.1">
    <property type="protein sequence ID" value="ENSMCSP00000010048.1"/>
    <property type="gene ID" value="ENSMCSG00000007122.1"/>
</dbReference>
<organism evidence="3 4">
    <name type="scientific">Malurus cyaneus samueli</name>
    <dbReference type="NCBI Taxonomy" id="2593467"/>
    <lineage>
        <taxon>Eukaryota</taxon>
        <taxon>Metazoa</taxon>
        <taxon>Chordata</taxon>
        <taxon>Craniata</taxon>
        <taxon>Vertebrata</taxon>
        <taxon>Euteleostomi</taxon>
        <taxon>Archelosauria</taxon>
        <taxon>Archosauria</taxon>
        <taxon>Dinosauria</taxon>
        <taxon>Saurischia</taxon>
        <taxon>Theropoda</taxon>
        <taxon>Coelurosauria</taxon>
        <taxon>Aves</taxon>
        <taxon>Neognathae</taxon>
        <taxon>Neoaves</taxon>
        <taxon>Telluraves</taxon>
        <taxon>Australaves</taxon>
        <taxon>Passeriformes</taxon>
        <taxon>Meliphagoidea</taxon>
        <taxon>Maluridae</taxon>
        <taxon>Malurus</taxon>
    </lineage>
</organism>
<dbReference type="InterPro" id="IPR008197">
    <property type="entry name" value="WAP_dom"/>
</dbReference>
<dbReference type="PROSITE" id="PS51390">
    <property type="entry name" value="WAP"/>
    <property type="match status" value="1"/>
</dbReference>
<reference evidence="3" key="1">
    <citation type="submission" date="2025-08" db="UniProtKB">
        <authorList>
            <consortium name="Ensembl"/>
        </authorList>
    </citation>
    <scope>IDENTIFICATION</scope>
</reference>
<dbReference type="OrthoDB" id="4473401at2759"/>